<dbReference type="STRING" id="1027249.SAMN05216179_0887"/>
<dbReference type="OrthoDB" id="9815825at2"/>
<dbReference type="Pfam" id="PF22725">
    <property type="entry name" value="GFO_IDH_MocA_C3"/>
    <property type="match status" value="1"/>
</dbReference>
<dbReference type="InterPro" id="IPR036291">
    <property type="entry name" value="NAD(P)-bd_dom_sf"/>
</dbReference>
<dbReference type="Gene3D" id="3.40.50.720">
    <property type="entry name" value="NAD(P)-binding Rossmann-like Domain"/>
    <property type="match status" value="1"/>
</dbReference>
<dbReference type="InterPro" id="IPR055170">
    <property type="entry name" value="GFO_IDH_MocA-like_dom"/>
</dbReference>
<reference evidence="3 4" key="1">
    <citation type="submission" date="2016-11" db="EMBL/GenBank/DDBJ databases">
        <authorList>
            <person name="Jaros S."/>
            <person name="Januszkiewicz K."/>
            <person name="Wedrychowicz H."/>
        </authorList>
    </citation>
    <scope>NUCLEOTIDE SEQUENCE [LARGE SCALE GENOMIC DNA]</scope>
    <source>
        <strain evidence="3 4">CGMCC 1.10681</strain>
    </source>
</reference>
<sequence>MVNVGFIGTGGFTKHHVNILNELNNLQVVGFVGSSQEKAEAFAQDYPGTKGYDSLEAMIKHEQLDAVYICVPPMGHDNYEATLIEHNIPFLVEKPLGVKEEKVRETKQKVLENNHLTSVGYHFRYADIIATFKELLRDQKVGAVSGKWMGSMPGVYWWKNQEQSGGQFNEQTTHIVDLIRYLFGEIQSVYAQEVNAVTAEADSSVTVADVGLFILTLENGLIVQVSNTSVMPDGLGDVGIQVHTDTSMIEWRMGHLEMKKVDKVERFNAKENPYLNESKAFIHAVETGDRSKILSDYEDGWRSFKVALAAEKSIAEKRVININEIVE</sequence>
<dbReference type="RefSeq" id="WP_073199988.1">
    <property type="nucleotide sequence ID" value="NZ_FRCZ01000001.1"/>
</dbReference>
<dbReference type="GO" id="GO:0000166">
    <property type="term" value="F:nucleotide binding"/>
    <property type="evidence" value="ECO:0007669"/>
    <property type="project" value="InterPro"/>
</dbReference>
<evidence type="ECO:0000259" key="2">
    <source>
        <dbReference type="Pfam" id="PF22725"/>
    </source>
</evidence>
<evidence type="ECO:0000313" key="3">
    <source>
        <dbReference type="EMBL" id="SHM70841.1"/>
    </source>
</evidence>
<dbReference type="Pfam" id="PF01408">
    <property type="entry name" value="GFO_IDH_MocA"/>
    <property type="match status" value="1"/>
</dbReference>
<dbReference type="InterPro" id="IPR000683">
    <property type="entry name" value="Gfo/Idh/MocA-like_OxRdtase_N"/>
</dbReference>
<proteinExistence type="predicted"/>
<evidence type="ECO:0000313" key="4">
    <source>
        <dbReference type="Proteomes" id="UP000184184"/>
    </source>
</evidence>
<accession>A0A1M7KZ58</accession>
<dbReference type="AlphaFoldDB" id="A0A1M7KZ58"/>
<dbReference type="InterPro" id="IPR052515">
    <property type="entry name" value="Gfo/Idh/MocA_Oxidoreductase"/>
</dbReference>
<dbReference type="PANTHER" id="PTHR43249">
    <property type="entry name" value="UDP-N-ACETYL-2-AMINO-2-DEOXY-D-GLUCURONATE OXIDASE"/>
    <property type="match status" value="1"/>
</dbReference>
<dbReference type="PANTHER" id="PTHR43249:SF1">
    <property type="entry name" value="D-GLUCOSIDE 3-DEHYDROGENASE"/>
    <property type="match status" value="1"/>
</dbReference>
<protein>
    <submittedName>
        <fullName evidence="3">Predicted dehydrogenase</fullName>
    </submittedName>
</protein>
<dbReference type="Gene3D" id="3.30.360.10">
    <property type="entry name" value="Dihydrodipicolinate Reductase, domain 2"/>
    <property type="match status" value="1"/>
</dbReference>
<dbReference type="SUPFAM" id="SSF51735">
    <property type="entry name" value="NAD(P)-binding Rossmann-fold domains"/>
    <property type="match status" value="1"/>
</dbReference>
<dbReference type="EMBL" id="FRCZ01000001">
    <property type="protein sequence ID" value="SHM70841.1"/>
    <property type="molecule type" value="Genomic_DNA"/>
</dbReference>
<keyword evidence="4" id="KW-1185">Reference proteome</keyword>
<organism evidence="3 4">
    <name type="scientific">Gracilibacillus kekensis</name>
    <dbReference type="NCBI Taxonomy" id="1027249"/>
    <lineage>
        <taxon>Bacteria</taxon>
        <taxon>Bacillati</taxon>
        <taxon>Bacillota</taxon>
        <taxon>Bacilli</taxon>
        <taxon>Bacillales</taxon>
        <taxon>Bacillaceae</taxon>
        <taxon>Gracilibacillus</taxon>
    </lineage>
</organism>
<evidence type="ECO:0000259" key="1">
    <source>
        <dbReference type="Pfam" id="PF01408"/>
    </source>
</evidence>
<name>A0A1M7KZ58_9BACI</name>
<feature type="domain" description="Gfo/Idh/MocA-like oxidoreductase N-terminal" evidence="1">
    <location>
        <begin position="2"/>
        <end position="121"/>
    </location>
</feature>
<dbReference type="Proteomes" id="UP000184184">
    <property type="component" value="Unassembled WGS sequence"/>
</dbReference>
<gene>
    <name evidence="3" type="ORF">SAMN05216179_0887</name>
</gene>
<feature type="domain" description="GFO/IDH/MocA-like oxidoreductase" evidence="2">
    <location>
        <begin position="132"/>
        <end position="248"/>
    </location>
</feature>
<dbReference type="SUPFAM" id="SSF55347">
    <property type="entry name" value="Glyceraldehyde-3-phosphate dehydrogenase-like, C-terminal domain"/>
    <property type="match status" value="1"/>
</dbReference>